<dbReference type="GO" id="GO:0031177">
    <property type="term" value="F:phosphopantetheine binding"/>
    <property type="evidence" value="ECO:0007669"/>
    <property type="project" value="TreeGrafter"/>
</dbReference>
<dbReference type="InterPro" id="IPR023213">
    <property type="entry name" value="CAT-like_dom_sf"/>
</dbReference>
<dbReference type="GO" id="GO:0043041">
    <property type="term" value="P:amino acid activation for nonribosomal peptide biosynthetic process"/>
    <property type="evidence" value="ECO:0007669"/>
    <property type="project" value="TreeGrafter"/>
</dbReference>
<dbReference type="CDD" id="cd05930">
    <property type="entry name" value="A_NRPS"/>
    <property type="match status" value="1"/>
</dbReference>
<reference evidence="2 3" key="1">
    <citation type="submission" date="2016-10" db="EMBL/GenBank/DDBJ databases">
        <authorList>
            <person name="Varghese N."/>
            <person name="Submissions S."/>
        </authorList>
    </citation>
    <scope>NUCLEOTIDE SEQUENCE [LARGE SCALE GENOMIC DNA]</scope>
    <source>
        <strain evidence="2 3">DSM 16643</strain>
    </source>
</reference>
<dbReference type="PROSITE" id="PS00455">
    <property type="entry name" value="AMP_BINDING"/>
    <property type="match status" value="2"/>
</dbReference>
<protein>
    <submittedName>
        <fullName evidence="2">Amino acid adenylation domain-containing protein</fullName>
    </submittedName>
</protein>
<dbReference type="Pfam" id="PF00550">
    <property type="entry name" value="PP-binding"/>
    <property type="match status" value="1"/>
</dbReference>
<dbReference type="Proteomes" id="UP000323439">
    <property type="component" value="Unassembled WGS sequence"/>
</dbReference>
<dbReference type="InterPro" id="IPR045851">
    <property type="entry name" value="AMP-bd_C_sf"/>
</dbReference>
<dbReference type="InterPro" id="IPR042099">
    <property type="entry name" value="ANL_N_sf"/>
</dbReference>
<dbReference type="Gene3D" id="3.40.50.12780">
    <property type="entry name" value="N-terminal domain of ligase-like"/>
    <property type="match status" value="1"/>
</dbReference>
<dbReference type="InterPro" id="IPR020845">
    <property type="entry name" value="AMP-binding_CS"/>
</dbReference>
<dbReference type="GO" id="GO:0005737">
    <property type="term" value="C:cytoplasm"/>
    <property type="evidence" value="ECO:0007669"/>
    <property type="project" value="TreeGrafter"/>
</dbReference>
<evidence type="ECO:0000259" key="1">
    <source>
        <dbReference type="PROSITE" id="PS50075"/>
    </source>
</evidence>
<gene>
    <name evidence="2" type="ORF">SAMN02910315_02450</name>
</gene>
<dbReference type="PROSITE" id="PS50075">
    <property type="entry name" value="CARRIER"/>
    <property type="match status" value="1"/>
</dbReference>
<dbReference type="GO" id="GO:0003824">
    <property type="term" value="F:catalytic activity"/>
    <property type="evidence" value="ECO:0007669"/>
    <property type="project" value="InterPro"/>
</dbReference>
<evidence type="ECO:0000313" key="2">
    <source>
        <dbReference type="EMBL" id="SDA73301.1"/>
    </source>
</evidence>
<name>A0A1G5XS84_9EURY</name>
<dbReference type="InterPro" id="IPR036736">
    <property type="entry name" value="ACP-like_sf"/>
</dbReference>
<dbReference type="InterPro" id="IPR009081">
    <property type="entry name" value="PP-bd_ACP"/>
</dbReference>
<sequence length="1677" mass="190309">MNHYEVKFLLDFDNYDYSIIEYIFSNVRNALNWQFDENFNANLIDEDINYQVRDVSNLEMDEIDKIIDSFFRFNFDYIINVPLYKFLVLKNNKGLKILANISSLIFDYSSINDFHALFVDLNKSYPKRDLEIYYSGVKDYLDSPNFKKDSQYWTKHITNSSSYVNFYNLKNNACNSQIINVDNDSVSTFIENHDCSLFDFYGCAFSLYLSRINRIGGSLLKTIIPGKKTDSEVFDKSTLLKIDVNNDDSFSVLLNGFRSEFENALNHAAVDVENYLDENASFYSIYDFNDFDENIRVYAGEYSALTLNIYGNSLELVYNSELFSDVYAEHMARNIECLINNVLSSPDQAISSVDILSDEEKALLSDYCSGKTIEVEKDKLFSEAFREHALANPDAIAVDDGINQVSYGELEKSSNSIANDLYENHNIGPGSRVALMLPRDYHFPELVLALNKIGAAYVPIDLLFPVNRIEHMLNISETEHLITKGTIAESLDLNVNIISIEDLNRNKDVDVEIISKIDDLFAILFTSGTTGIPKGVMFHNRQFPWFYAAYGDMFNVSPGDVIGLYASFSFVASFLINASMFWGGCIRLFNENEQKNSLLLTKALKETHINSLILPPTLGIPIFENEDLKLDYLILAGAKLNELSEKDRHTKLVNFYGTTEVIFAITKIYDLNDIEDDRVPVGRPIANTWTYILDENGNQMPIGVPGEICISSPAITQGYYNNPQSTSKVYVDNPYCDSEINKRMYRTGDIGFYNFDGEIEIIGREDDQLSVRGFRIESDEILTIMKSFEEISNIYLDVDNDNLIAYYTTIDDLDINEVKDALKTELPYYMIPSVFIELEKIPLNTNGKIDKSSLRVVTNNENIEITDEVISCVVDAFKEVLNQDVVLIDDDFVSLGGNSLSAMKLQLLLNERLDVSLSSNELIGLSTPQEIANHIRFNLNVRSTVDEEKYTFDEHCPLSESQLNVYLDESVNDMGTAYNNPFKIDFKDNYSAGEIKDALIKLFEAFPILKARVLNDGGVLSFAFDAEPEIIEGSLNDMHSFVRKFEFDKCLSRFLVADEGTSIILCADFHHLIFDGTSLNILLNKLASILDNEDSDFIDKGALRQIAFEEIIDSDYMDNAREFFDDMLADNNEVYGLLPSLNGTDEEFELIDTFDMDMEYLSSFLQNHSITYNQFFTSVFAYALSRFTGSDKVLFNIIEDGRGHIDLSKSVGMFVKTLPVLMDCKNQDINSYLKYSSNLINSVMKYDLYPFRILASDYDLNSNILFQYSHNLFSDVINKEDLKYSVDELEHDLNADLSFYIFNNGENRLTIRILYSSIYSKNFIEHFNQSYKLILNEMIMVGELKEIDYISNRDIELLDSYNQTKHKLAYDDILDAFNDNLSEYGDNVLVGYEDTSYTHGQGAFIANEVAGKLDELGVVKQDYVALFVNRSEWFLLASMGVLSMGGIYVPIDTSYPDERVIFMLEDTKSKAVLVDRNTEQHMKSIIAKNDLDIDILNVSNIISGDISASKHLNSVEVDDEDIACVLYTSGTTGVPKGVLVTRKAINNFVSWYVDETNFTSSDVYGMHCSYVFDIHTAALYSPVISGGSLYVVPEDIRLDLKALNDYFVEHGCTHTYITSQVGKLFAESGMETTIKLLCFGGMKLGELNAPDSIGPFESYGPSENLAISTSIFANKRM</sequence>
<dbReference type="Gene3D" id="3.40.50.980">
    <property type="match status" value="2"/>
</dbReference>
<dbReference type="SUPFAM" id="SSF56801">
    <property type="entry name" value="Acetyl-CoA synthetase-like"/>
    <property type="match status" value="2"/>
</dbReference>
<dbReference type="Gene3D" id="1.10.1200.10">
    <property type="entry name" value="ACP-like"/>
    <property type="match status" value="1"/>
</dbReference>
<dbReference type="SUPFAM" id="SSF52777">
    <property type="entry name" value="CoA-dependent acyltransferases"/>
    <property type="match status" value="3"/>
</dbReference>
<dbReference type="InterPro" id="IPR001242">
    <property type="entry name" value="Condensation_dom"/>
</dbReference>
<dbReference type="Pfam" id="PF00501">
    <property type="entry name" value="AMP-binding"/>
    <property type="match status" value="2"/>
</dbReference>
<dbReference type="RefSeq" id="WP_149732915.1">
    <property type="nucleotide sequence ID" value="NZ_FMXB01000041.1"/>
</dbReference>
<evidence type="ECO:0000313" key="3">
    <source>
        <dbReference type="Proteomes" id="UP000323439"/>
    </source>
</evidence>
<dbReference type="PANTHER" id="PTHR45527">
    <property type="entry name" value="NONRIBOSOMAL PEPTIDE SYNTHETASE"/>
    <property type="match status" value="1"/>
</dbReference>
<keyword evidence="3" id="KW-1185">Reference proteome</keyword>
<dbReference type="Gene3D" id="3.30.300.30">
    <property type="match status" value="1"/>
</dbReference>
<dbReference type="EMBL" id="FMXB01000041">
    <property type="protein sequence ID" value="SDA73301.1"/>
    <property type="molecule type" value="Genomic_DNA"/>
</dbReference>
<dbReference type="Gene3D" id="3.30.559.10">
    <property type="entry name" value="Chloramphenicol acetyltransferase-like domain"/>
    <property type="match status" value="1"/>
</dbReference>
<dbReference type="GO" id="GO:0044550">
    <property type="term" value="P:secondary metabolite biosynthetic process"/>
    <property type="evidence" value="ECO:0007669"/>
    <property type="project" value="TreeGrafter"/>
</dbReference>
<feature type="non-terminal residue" evidence="2">
    <location>
        <position position="1677"/>
    </location>
</feature>
<dbReference type="OrthoDB" id="35688at2157"/>
<dbReference type="InterPro" id="IPR000873">
    <property type="entry name" value="AMP-dep_synth/lig_dom"/>
</dbReference>
<dbReference type="PANTHER" id="PTHR45527:SF1">
    <property type="entry name" value="FATTY ACID SYNTHASE"/>
    <property type="match status" value="1"/>
</dbReference>
<feature type="domain" description="Carrier" evidence="1">
    <location>
        <begin position="864"/>
        <end position="939"/>
    </location>
</feature>
<proteinExistence type="predicted"/>
<dbReference type="Pfam" id="PF00668">
    <property type="entry name" value="Condensation"/>
    <property type="match status" value="1"/>
</dbReference>
<organism evidence="2 3">
    <name type="scientific">Methanobrevibacter millerae</name>
    <dbReference type="NCBI Taxonomy" id="230361"/>
    <lineage>
        <taxon>Archaea</taxon>
        <taxon>Methanobacteriati</taxon>
        <taxon>Methanobacteriota</taxon>
        <taxon>Methanomada group</taxon>
        <taxon>Methanobacteria</taxon>
        <taxon>Methanobacteriales</taxon>
        <taxon>Methanobacteriaceae</taxon>
        <taxon>Methanobrevibacter</taxon>
    </lineage>
</organism>
<dbReference type="Gene3D" id="3.30.559.30">
    <property type="entry name" value="Nonribosomal peptide synthetase, condensation domain"/>
    <property type="match status" value="2"/>
</dbReference>
<accession>A0A1G5XS84</accession>
<dbReference type="SUPFAM" id="SSF47336">
    <property type="entry name" value="ACP-like"/>
    <property type="match status" value="1"/>
</dbReference>